<name>A0A7X1B6P1_9BACT</name>
<proteinExistence type="predicted"/>
<dbReference type="SUPFAM" id="SSF56512">
    <property type="entry name" value="Nitric oxide (NO) synthase oxygenase domain"/>
    <property type="match status" value="1"/>
</dbReference>
<organism evidence="6 7">
    <name type="scientific">Pelagicoccus albus</name>
    <dbReference type="NCBI Taxonomy" id="415222"/>
    <lineage>
        <taxon>Bacteria</taxon>
        <taxon>Pseudomonadati</taxon>
        <taxon>Verrucomicrobiota</taxon>
        <taxon>Opitutia</taxon>
        <taxon>Puniceicoccales</taxon>
        <taxon>Pelagicoccaceae</taxon>
        <taxon>Pelagicoccus</taxon>
    </lineage>
</organism>
<dbReference type="InterPro" id="IPR044943">
    <property type="entry name" value="NOS_dom_1"/>
</dbReference>
<sequence>MSGKFMDAEEIRRKAREAWRNNARCIGRSIWESLELLDARGAKSHEEVFEACLRHLEFSTNGGRIRSAITVFEPVARKERGIRIWNSQLIRYAGYRVRDGSILGDPEQAEFTARLMELGWEPPASRSRFDVLPLAIELPGKGVKLYEIPRQYVLEVPIRHPEFEWFEKLGLRWHALPAISDMAFVFDDCKFTAAPFSGYYMVTEIAVRNFGDENRYNMLPAVAEKLGLATNERGSFWKDRALVELCSAVMHSFKEAGVSMVDHHSAGQQFMKFVQKEEANGRSVPGDWTWLVPPMAGSSMDMYFRGYDKSRPEPAFKYQKPAWKNDRVSESAKASGCPFHS</sequence>
<evidence type="ECO:0000256" key="2">
    <source>
        <dbReference type="ARBA" id="ARBA00022723"/>
    </source>
</evidence>
<dbReference type="InterPro" id="IPR004030">
    <property type="entry name" value="NOS_N"/>
</dbReference>
<evidence type="ECO:0000259" key="5">
    <source>
        <dbReference type="PROSITE" id="PS60001"/>
    </source>
</evidence>
<accession>A0A7X1B6P1</accession>
<dbReference type="PANTHER" id="PTHR43410:SF1">
    <property type="entry name" value="NITRIC OXIDE SYNTHASE"/>
    <property type="match status" value="1"/>
</dbReference>
<dbReference type="RefSeq" id="WP_185660550.1">
    <property type="nucleotide sequence ID" value="NZ_CAWPOO010000012.1"/>
</dbReference>
<dbReference type="Pfam" id="PF02898">
    <property type="entry name" value="NO_synthase"/>
    <property type="match status" value="1"/>
</dbReference>
<dbReference type="PANTHER" id="PTHR43410">
    <property type="entry name" value="NITRIC OXIDE SYNTHASE OXYGENASE"/>
    <property type="match status" value="1"/>
</dbReference>
<evidence type="ECO:0000256" key="4">
    <source>
        <dbReference type="ARBA" id="ARBA00023004"/>
    </source>
</evidence>
<gene>
    <name evidence="6" type="ORF">H5P27_11575</name>
</gene>
<evidence type="ECO:0000256" key="1">
    <source>
        <dbReference type="ARBA" id="ARBA00022617"/>
    </source>
</evidence>
<dbReference type="AlphaFoldDB" id="A0A7X1B6P1"/>
<comment type="caution">
    <text evidence="6">The sequence shown here is derived from an EMBL/GenBank/DDBJ whole genome shotgun (WGS) entry which is preliminary data.</text>
</comment>
<dbReference type="InterPro" id="IPR044940">
    <property type="entry name" value="NOS_dom_2"/>
</dbReference>
<evidence type="ECO:0000256" key="3">
    <source>
        <dbReference type="ARBA" id="ARBA00023002"/>
    </source>
</evidence>
<dbReference type="InterPro" id="IPR044944">
    <property type="entry name" value="NOS_dom_3"/>
</dbReference>
<dbReference type="InterPro" id="IPR050607">
    <property type="entry name" value="NOS"/>
</dbReference>
<dbReference type="Proteomes" id="UP000526501">
    <property type="component" value="Unassembled WGS sequence"/>
</dbReference>
<evidence type="ECO:0000313" key="6">
    <source>
        <dbReference type="EMBL" id="MBC2606683.1"/>
    </source>
</evidence>
<dbReference type="Gene3D" id="3.90.440.10">
    <property type="entry name" value="Nitric Oxide Synthase,Heme Domain,Chain A domain 2"/>
    <property type="match status" value="1"/>
</dbReference>
<evidence type="ECO:0000313" key="7">
    <source>
        <dbReference type="Proteomes" id="UP000526501"/>
    </source>
</evidence>
<keyword evidence="3" id="KW-0560">Oxidoreductase</keyword>
<keyword evidence="2" id="KW-0479">Metal-binding</keyword>
<dbReference type="EMBL" id="JACHVC010000012">
    <property type="protein sequence ID" value="MBC2606683.1"/>
    <property type="molecule type" value="Genomic_DNA"/>
</dbReference>
<dbReference type="GO" id="GO:0004517">
    <property type="term" value="F:nitric-oxide synthase activity"/>
    <property type="evidence" value="ECO:0007669"/>
    <property type="project" value="InterPro"/>
</dbReference>
<dbReference type="Gene3D" id="3.90.1230.10">
    <property type="entry name" value="Nitric Oxide Synthase, Chain A, domain 3"/>
    <property type="match status" value="1"/>
</dbReference>
<protein>
    <submittedName>
        <fullName evidence="6">Nitric oxide synthase oxygenase</fullName>
    </submittedName>
</protein>
<dbReference type="GO" id="GO:0046872">
    <property type="term" value="F:metal ion binding"/>
    <property type="evidence" value="ECO:0007669"/>
    <property type="project" value="UniProtKB-KW"/>
</dbReference>
<keyword evidence="4" id="KW-0408">Iron</keyword>
<keyword evidence="1" id="KW-0349">Heme</keyword>
<dbReference type="InterPro" id="IPR036119">
    <property type="entry name" value="NOS_N_sf"/>
</dbReference>
<dbReference type="Gene3D" id="3.90.340.10">
    <property type="entry name" value="Nitric Oxide Synthase, Chain A, domain 1"/>
    <property type="match status" value="1"/>
</dbReference>
<keyword evidence="7" id="KW-1185">Reference proteome</keyword>
<dbReference type="PROSITE" id="PS60001">
    <property type="entry name" value="NOS"/>
    <property type="match status" value="1"/>
</dbReference>
<feature type="domain" description="Nitric oxide synthase (NOS)" evidence="5">
    <location>
        <begin position="24"/>
        <end position="31"/>
    </location>
</feature>
<dbReference type="GO" id="GO:0006809">
    <property type="term" value="P:nitric oxide biosynthetic process"/>
    <property type="evidence" value="ECO:0007669"/>
    <property type="project" value="InterPro"/>
</dbReference>
<reference evidence="6 7" key="1">
    <citation type="submission" date="2020-07" db="EMBL/GenBank/DDBJ databases">
        <authorList>
            <person name="Feng X."/>
        </authorList>
    </citation>
    <scope>NUCLEOTIDE SEQUENCE [LARGE SCALE GENOMIC DNA]</scope>
    <source>
        <strain evidence="6 7">JCM23202</strain>
    </source>
</reference>